<evidence type="ECO:0008006" key="4">
    <source>
        <dbReference type="Google" id="ProtNLM"/>
    </source>
</evidence>
<feature type="chain" id="PRO_5032599790" description="Lipocalin/cytosolic fatty-acid binding domain-containing protein" evidence="1">
    <location>
        <begin position="19"/>
        <end position="183"/>
    </location>
</feature>
<organism evidence="2 3">
    <name type="scientific">Mytilus galloprovincialis</name>
    <name type="common">Mediterranean mussel</name>
    <dbReference type="NCBI Taxonomy" id="29158"/>
    <lineage>
        <taxon>Eukaryota</taxon>
        <taxon>Metazoa</taxon>
        <taxon>Spiralia</taxon>
        <taxon>Lophotrochozoa</taxon>
        <taxon>Mollusca</taxon>
        <taxon>Bivalvia</taxon>
        <taxon>Autobranchia</taxon>
        <taxon>Pteriomorphia</taxon>
        <taxon>Mytilida</taxon>
        <taxon>Mytiloidea</taxon>
        <taxon>Mytilidae</taxon>
        <taxon>Mytilinae</taxon>
        <taxon>Mytilus</taxon>
    </lineage>
</organism>
<comment type="caution">
    <text evidence="2">The sequence shown here is derived from an EMBL/GenBank/DDBJ whole genome shotgun (WGS) entry which is preliminary data.</text>
</comment>
<dbReference type="PANTHER" id="PTHR10612">
    <property type="entry name" value="APOLIPOPROTEIN D"/>
    <property type="match status" value="1"/>
</dbReference>
<dbReference type="OrthoDB" id="565904at2759"/>
<accession>A0A8B6GF46</accession>
<dbReference type="AlphaFoldDB" id="A0A8B6GF46"/>
<dbReference type="SUPFAM" id="SSF50814">
    <property type="entry name" value="Lipocalins"/>
    <property type="match status" value="1"/>
</dbReference>
<evidence type="ECO:0000256" key="1">
    <source>
        <dbReference type="SAM" id="SignalP"/>
    </source>
</evidence>
<dbReference type="EMBL" id="UYJE01008336">
    <property type="protein sequence ID" value="VDI63091.1"/>
    <property type="molecule type" value="Genomic_DNA"/>
</dbReference>
<dbReference type="GO" id="GO:0008289">
    <property type="term" value="F:lipid binding"/>
    <property type="evidence" value="ECO:0007669"/>
    <property type="project" value="UniProtKB-KW"/>
</dbReference>
<protein>
    <recommendedName>
        <fullName evidence="4">Lipocalin/cytosolic fatty-acid binding domain-containing protein</fullName>
    </recommendedName>
</protein>
<dbReference type="Proteomes" id="UP000596742">
    <property type="component" value="Unassembled WGS sequence"/>
</dbReference>
<keyword evidence="1" id="KW-0732">Signal</keyword>
<reference evidence="2" key="1">
    <citation type="submission" date="2018-11" db="EMBL/GenBank/DDBJ databases">
        <authorList>
            <person name="Alioto T."/>
            <person name="Alioto T."/>
        </authorList>
    </citation>
    <scope>NUCLEOTIDE SEQUENCE</scope>
</reference>
<keyword evidence="3" id="KW-1185">Reference proteome</keyword>
<sequence length="183" mass="20881">MFTFRFVFVLLYLISAYGQITRPGRCTSVQTVADVNWNKMEGRWFRMSEFPEKDPRLQNQSCLSEIKEVNNDGTISVFASWINTLIIPDAENPGMATFDGTLDSVPQYQYSIMAVQYDNFHLLYGCEDDKGRQDSLETAFIFSRTPEPLGRSQLDSMSCLLRSNGVDPDNFLFVDHSSCPDLQ</sequence>
<evidence type="ECO:0000313" key="2">
    <source>
        <dbReference type="EMBL" id="VDI63091.1"/>
    </source>
</evidence>
<name>A0A8B6GF46_MYTGA</name>
<dbReference type="PANTHER" id="PTHR10612:SF34">
    <property type="entry name" value="APOLIPOPROTEIN D"/>
    <property type="match status" value="1"/>
</dbReference>
<proteinExistence type="predicted"/>
<dbReference type="GO" id="GO:0005737">
    <property type="term" value="C:cytoplasm"/>
    <property type="evidence" value="ECO:0007669"/>
    <property type="project" value="TreeGrafter"/>
</dbReference>
<feature type="signal peptide" evidence="1">
    <location>
        <begin position="1"/>
        <end position="18"/>
    </location>
</feature>
<dbReference type="GO" id="GO:0006629">
    <property type="term" value="P:lipid metabolic process"/>
    <property type="evidence" value="ECO:0007669"/>
    <property type="project" value="TreeGrafter"/>
</dbReference>
<dbReference type="InterPro" id="IPR012674">
    <property type="entry name" value="Calycin"/>
</dbReference>
<gene>
    <name evidence="2" type="ORF">MGAL_10B002985</name>
</gene>
<dbReference type="Gene3D" id="2.40.128.20">
    <property type="match status" value="1"/>
</dbReference>
<dbReference type="GO" id="GO:0000302">
    <property type="term" value="P:response to reactive oxygen species"/>
    <property type="evidence" value="ECO:0007669"/>
    <property type="project" value="TreeGrafter"/>
</dbReference>
<evidence type="ECO:0000313" key="3">
    <source>
        <dbReference type="Proteomes" id="UP000596742"/>
    </source>
</evidence>